<evidence type="ECO:0000313" key="9">
    <source>
        <dbReference type="EMBL" id="CAF0784071.1"/>
    </source>
</evidence>
<dbReference type="InterPro" id="IPR000608">
    <property type="entry name" value="UBC"/>
</dbReference>
<dbReference type="GO" id="GO:0061631">
    <property type="term" value="F:ubiquitin conjugating enzyme activity"/>
    <property type="evidence" value="ECO:0007669"/>
    <property type="project" value="UniProtKB-EC"/>
</dbReference>
<keyword evidence="5 7" id="KW-0067">ATP-binding</keyword>
<evidence type="ECO:0000256" key="5">
    <source>
        <dbReference type="ARBA" id="ARBA00022840"/>
    </source>
</evidence>
<keyword evidence="4 7" id="KW-0833">Ubl conjugation pathway</keyword>
<name>A0A813RLF5_9BILA</name>
<evidence type="ECO:0000256" key="6">
    <source>
        <dbReference type="PROSITE-ProRule" id="PRU10133"/>
    </source>
</evidence>
<dbReference type="PROSITE" id="PS50127">
    <property type="entry name" value="UBC_2"/>
    <property type="match status" value="1"/>
</dbReference>
<evidence type="ECO:0000256" key="2">
    <source>
        <dbReference type="ARBA" id="ARBA00022679"/>
    </source>
</evidence>
<evidence type="ECO:0000256" key="7">
    <source>
        <dbReference type="RuleBase" id="RU362109"/>
    </source>
</evidence>
<evidence type="ECO:0000313" key="10">
    <source>
        <dbReference type="Proteomes" id="UP000663832"/>
    </source>
</evidence>
<proteinExistence type="inferred from homology"/>
<feature type="domain" description="UBC core" evidence="8">
    <location>
        <begin position="80"/>
        <end position="228"/>
    </location>
</feature>
<dbReference type="Pfam" id="PF00179">
    <property type="entry name" value="UQ_con"/>
    <property type="match status" value="1"/>
</dbReference>
<dbReference type="Proteomes" id="UP000663832">
    <property type="component" value="Unassembled WGS sequence"/>
</dbReference>
<evidence type="ECO:0000256" key="3">
    <source>
        <dbReference type="ARBA" id="ARBA00022741"/>
    </source>
</evidence>
<accession>A0A813RLF5</accession>
<evidence type="ECO:0000256" key="4">
    <source>
        <dbReference type="ARBA" id="ARBA00022786"/>
    </source>
</evidence>
<dbReference type="AlphaFoldDB" id="A0A813RLF5"/>
<keyword evidence="3 7" id="KW-0547">Nucleotide-binding</keyword>
<evidence type="ECO:0000259" key="8">
    <source>
        <dbReference type="PROSITE" id="PS50127"/>
    </source>
</evidence>
<dbReference type="InterPro" id="IPR050113">
    <property type="entry name" value="Ub_conjugating_enzyme"/>
</dbReference>
<dbReference type="PANTHER" id="PTHR24067">
    <property type="entry name" value="UBIQUITIN-CONJUGATING ENZYME E2"/>
    <property type="match status" value="1"/>
</dbReference>
<comment type="similarity">
    <text evidence="7">Belongs to the ubiquitin-conjugating enzyme family.</text>
</comment>
<dbReference type="FunFam" id="3.10.110.10:FF:000060">
    <property type="entry name" value="Ubiquitin conjugating enzyme (UbcB)"/>
    <property type="match status" value="1"/>
</dbReference>
<dbReference type="SUPFAM" id="SSF54495">
    <property type="entry name" value="UBC-like"/>
    <property type="match status" value="1"/>
</dbReference>
<dbReference type="SMART" id="SM00212">
    <property type="entry name" value="UBCc"/>
    <property type="match status" value="1"/>
</dbReference>
<organism evidence="9 10">
    <name type="scientific">Adineta steineri</name>
    <dbReference type="NCBI Taxonomy" id="433720"/>
    <lineage>
        <taxon>Eukaryota</taxon>
        <taxon>Metazoa</taxon>
        <taxon>Spiralia</taxon>
        <taxon>Gnathifera</taxon>
        <taxon>Rotifera</taxon>
        <taxon>Eurotatoria</taxon>
        <taxon>Bdelloidea</taxon>
        <taxon>Adinetida</taxon>
        <taxon>Adinetidae</taxon>
        <taxon>Adineta</taxon>
    </lineage>
</organism>
<feature type="active site" description="Glycyl thioester intermediate" evidence="6">
    <location>
        <position position="166"/>
    </location>
</feature>
<dbReference type="GO" id="GO:0005524">
    <property type="term" value="F:ATP binding"/>
    <property type="evidence" value="ECO:0007669"/>
    <property type="project" value="UniProtKB-UniRule"/>
</dbReference>
<dbReference type="InterPro" id="IPR023313">
    <property type="entry name" value="UBQ-conjugating_AS"/>
</dbReference>
<protein>
    <recommendedName>
        <fullName evidence="1">E2 ubiquitin-conjugating enzyme</fullName>
        <ecNumber evidence="1">2.3.2.23</ecNumber>
    </recommendedName>
</protein>
<keyword evidence="2" id="KW-0808">Transferase</keyword>
<dbReference type="Gene3D" id="3.10.110.10">
    <property type="entry name" value="Ubiquitin Conjugating Enzyme"/>
    <property type="match status" value="1"/>
</dbReference>
<dbReference type="InterPro" id="IPR016135">
    <property type="entry name" value="UBQ-conjugating_enzyme/RWD"/>
</dbReference>
<reference evidence="9" key="1">
    <citation type="submission" date="2021-02" db="EMBL/GenBank/DDBJ databases">
        <authorList>
            <person name="Nowell W R."/>
        </authorList>
    </citation>
    <scope>NUCLEOTIDE SEQUENCE</scope>
</reference>
<dbReference type="PROSITE" id="PS00183">
    <property type="entry name" value="UBC_1"/>
    <property type="match status" value="1"/>
</dbReference>
<dbReference type="EMBL" id="CAJNOM010000011">
    <property type="protein sequence ID" value="CAF0784071.1"/>
    <property type="molecule type" value="Genomic_DNA"/>
</dbReference>
<dbReference type="EC" id="2.3.2.23" evidence="1"/>
<sequence length="229" mass="26315">MGSVSSVNAIAEHRKNVGFLFFDPKSDSETGSTYWIPHDDLLQKFDEITGSEPDKILWIAVYASPLDHLMIYSNDDDCKIAKKRLLKDLLQIQSLTLQEGVTATPLNESNLFEWQAFITGPDDTPYEGGLYELHLSIPCHYPVKPPKVRFKTEIFHPNIYKNGDICIDILQDQWSEVMSIEKILISIRSLLNEPNANSPANPEAALLYKEHRNEFYQRIRDDIDKQFNE</sequence>
<comment type="caution">
    <text evidence="9">The sequence shown here is derived from an EMBL/GenBank/DDBJ whole genome shotgun (WGS) entry which is preliminary data.</text>
</comment>
<evidence type="ECO:0000256" key="1">
    <source>
        <dbReference type="ARBA" id="ARBA00012486"/>
    </source>
</evidence>
<gene>
    <name evidence="9" type="ORF">QVE165_LOCUS3329</name>
</gene>
<dbReference type="OrthoDB" id="9984419at2759"/>
<keyword evidence="10" id="KW-1185">Reference proteome</keyword>